<dbReference type="EMBL" id="JAWDJW010006506">
    <property type="protein sequence ID" value="KAK3064464.1"/>
    <property type="molecule type" value="Genomic_DNA"/>
</dbReference>
<accession>A0ACC3DAN3</accession>
<dbReference type="Proteomes" id="UP001186974">
    <property type="component" value="Unassembled WGS sequence"/>
</dbReference>
<organism evidence="1 2">
    <name type="scientific">Coniosporium uncinatum</name>
    <dbReference type="NCBI Taxonomy" id="93489"/>
    <lineage>
        <taxon>Eukaryota</taxon>
        <taxon>Fungi</taxon>
        <taxon>Dikarya</taxon>
        <taxon>Ascomycota</taxon>
        <taxon>Pezizomycotina</taxon>
        <taxon>Dothideomycetes</taxon>
        <taxon>Dothideomycetes incertae sedis</taxon>
        <taxon>Coniosporium</taxon>
    </lineage>
</organism>
<evidence type="ECO:0000313" key="2">
    <source>
        <dbReference type="Proteomes" id="UP001186974"/>
    </source>
</evidence>
<reference evidence="1" key="1">
    <citation type="submission" date="2024-09" db="EMBL/GenBank/DDBJ databases">
        <title>Black Yeasts Isolated from many extreme environments.</title>
        <authorList>
            <person name="Coleine C."/>
            <person name="Stajich J.E."/>
            <person name="Selbmann L."/>
        </authorList>
    </citation>
    <scope>NUCLEOTIDE SEQUENCE</scope>
    <source>
        <strain evidence="1">CCFEE 5737</strain>
    </source>
</reference>
<proteinExistence type="predicted"/>
<keyword evidence="2" id="KW-1185">Reference proteome</keyword>
<name>A0ACC3DAN3_9PEZI</name>
<sequence>MLFLSLLSLAALVRVAQAALAFKGADWSSVPVEEAAGKTYKNTAGTTQPFETILRASGANTVRQRLWVNPADGNYNLAYNIKLAKRAQAAGLAVYLDIHFSDTWADPGQQATPSVWSSYNIDDLANAVYHYTLDVSNTFASNNIPLAIVSIGNEITNGMLWPLGKLSNPGGAYDTARLLHSASAGIKDSSLATKPRIMIHLDNGWNYNTQQTWYDNILSQGPLLSTDYDAQGVSYYPFYNSAATLASIRSSLTSMKQKYGKTIMVVETNWPTYCPNPKYPFPADTTSIPFSPDGQTTWMKDVAAAVTAAGGVGLFYWEPAWIDNAPLGSSCGYNLMVDDTGKAMSSLASFAAI</sequence>
<evidence type="ECO:0000313" key="1">
    <source>
        <dbReference type="EMBL" id="KAK3064464.1"/>
    </source>
</evidence>
<comment type="caution">
    <text evidence="1">The sequence shown here is derived from an EMBL/GenBank/DDBJ whole genome shotgun (WGS) entry which is preliminary data.</text>
</comment>
<gene>
    <name evidence="1" type="ORF">LTS18_006993</name>
</gene>
<protein>
    <submittedName>
        <fullName evidence="1">Uncharacterized protein</fullName>
    </submittedName>
</protein>
<feature type="non-terminal residue" evidence="1">
    <location>
        <position position="1"/>
    </location>
</feature>